<feature type="region of interest" description="Disordered" evidence="8">
    <location>
        <begin position="119"/>
        <end position="142"/>
    </location>
</feature>
<evidence type="ECO:0000256" key="6">
    <source>
        <dbReference type="ARBA" id="ARBA00023242"/>
    </source>
</evidence>
<accession>A0A6H0XX18</accession>
<gene>
    <name evidence="10" type="ORF">AMS68_004743</name>
</gene>
<feature type="region of interest" description="Disordered" evidence="8">
    <location>
        <begin position="1"/>
        <end position="20"/>
    </location>
</feature>
<dbReference type="GO" id="GO:0016592">
    <property type="term" value="C:mediator complex"/>
    <property type="evidence" value="ECO:0007669"/>
    <property type="project" value="InterPro"/>
</dbReference>
<keyword evidence="6" id="KW-0539">Nucleus</keyword>
<dbReference type="PANTHER" id="PTHR46567">
    <property type="entry name" value="MEDIATOR OF RNA POLYMERASE II TRANSCRIPTION SUBUNIT 12"/>
    <property type="match status" value="1"/>
</dbReference>
<evidence type="ECO:0000259" key="9">
    <source>
        <dbReference type="SMART" id="SM01281"/>
    </source>
</evidence>
<reference evidence="10 11" key="1">
    <citation type="journal article" date="2016" name="Sci. Rep.">
        <title>Peltaster fructicola genome reveals evolution from an invasive phytopathogen to an ectophytic parasite.</title>
        <authorList>
            <person name="Xu C."/>
            <person name="Chen H."/>
            <person name="Gleason M.L."/>
            <person name="Xu J.R."/>
            <person name="Liu H."/>
            <person name="Zhang R."/>
            <person name="Sun G."/>
        </authorList>
    </citation>
    <scope>NUCLEOTIDE SEQUENCE [LARGE SCALE GENOMIC DNA]</scope>
    <source>
        <strain evidence="10 11">LNHT1506</strain>
    </source>
</reference>
<dbReference type="GO" id="GO:0006357">
    <property type="term" value="P:regulation of transcription by RNA polymerase II"/>
    <property type="evidence" value="ECO:0007669"/>
    <property type="project" value="InterPro"/>
</dbReference>
<keyword evidence="4" id="KW-0805">Transcription regulation</keyword>
<dbReference type="AlphaFoldDB" id="A0A6H0XX18"/>
<feature type="compositionally biased region" description="Polar residues" evidence="8">
    <location>
        <begin position="9"/>
        <end position="20"/>
    </location>
</feature>
<evidence type="ECO:0000256" key="3">
    <source>
        <dbReference type="ARBA" id="ARBA00019622"/>
    </source>
</evidence>
<dbReference type="Pfam" id="PF09497">
    <property type="entry name" value="Med12"/>
    <property type="match status" value="1"/>
</dbReference>
<dbReference type="GO" id="GO:0003712">
    <property type="term" value="F:transcription coregulator activity"/>
    <property type="evidence" value="ECO:0007669"/>
    <property type="project" value="InterPro"/>
</dbReference>
<sequence length="517" mass="58217">MLTRPPFAASTQHPTLQRSTSLGLTVDTHDTHNTQAHGANRALQRLSNVRSASEHHLPDNITQARNTSIVELPTDFDVDLEEVRPAKRTRLDSDLDIVASPQAVVQDALHETIPGVALGLPMRPTESHKRHGSRRYAGEQAARKADGIIPPAMATKLVHPRAVADFVPWRGNHPEDILNEQTVKTGYTEGPSPNQNESNTARLTIWPTLSQKNNVALHTLSLLYTQVLEKRQALGRCTAPSSFKPPPRVTVTDTKREAWLRDLANPSVPLRRQSRTIPHGIRGKLLLDQCVTKAIPLQRAVWLAKCVGANELRAFKRKGVSGTAAAQGESKWVRDWTISVEQFMSDTINASDQQGWRAKIEYSVKLVTTIYTENLIEKDHFLDWTVASFSTASLDQVPSWMILTQLYWQDLVSFSRRGRLLAKALLTHLDTVSRRGHAVYHLLKSHLEKQLALMLTNVQECLILPDVWQNRRHLLKAIAQDKQAFGVLDRRNLRLLEPTTRPLQAFCHPYEYGYTMS</sequence>
<dbReference type="EMBL" id="CP051141">
    <property type="protein sequence ID" value="QIW99225.1"/>
    <property type="molecule type" value="Genomic_DNA"/>
</dbReference>
<name>A0A6H0XX18_9PEZI</name>
<dbReference type="SMART" id="SM01281">
    <property type="entry name" value="Med12"/>
    <property type="match status" value="1"/>
</dbReference>
<evidence type="ECO:0000256" key="2">
    <source>
        <dbReference type="ARBA" id="ARBA00010289"/>
    </source>
</evidence>
<dbReference type="OrthoDB" id="20828at2759"/>
<evidence type="ECO:0000256" key="1">
    <source>
        <dbReference type="ARBA" id="ARBA00004123"/>
    </source>
</evidence>
<organism evidence="10 11">
    <name type="scientific">Peltaster fructicola</name>
    <dbReference type="NCBI Taxonomy" id="286661"/>
    <lineage>
        <taxon>Eukaryota</taxon>
        <taxon>Fungi</taxon>
        <taxon>Dikarya</taxon>
        <taxon>Ascomycota</taxon>
        <taxon>Pezizomycotina</taxon>
        <taxon>Dothideomycetes</taxon>
        <taxon>Dothideomycetes incertae sedis</taxon>
        <taxon>Peltaster</taxon>
    </lineage>
</organism>
<comment type="similarity">
    <text evidence="2">Belongs to the Mediator complex subunit 12 family.</text>
</comment>
<evidence type="ECO:0000256" key="5">
    <source>
        <dbReference type="ARBA" id="ARBA00023163"/>
    </source>
</evidence>
<proteinExistence type="inferred from homology"/>
<evidence type="ECO:0000313" key="11">
    <source>
        <dbReference type="Proteomes" id="UP000503462"/>
    </source>
</evidence>
<keyword evidence="11" id="KW-1185">Reference proteome</keyword>
<dbReference type="Proteomes" id="UP000503462">
    <property type="component" value="Chromosome 3"/>
</dbReference>
<keyword evidence="5" id="KW-0804">Transcription</keyword>
<protein>
    <recommendedName>
        <fullName evidence="3">Mediator of RNA polymerase II transcription subunit 12</fullName>
    </recommendedName>
    <alternativeName>
        <fullName evidence="7">Mediator complex subunit 12</fullName>
    </alternativeName>
</protein>
<feature type="domain" description="Mediator complex subunit Med12" evidence="9">
    <location>
        <begin position="242"/>
        <end position="305"/>
    </location>
</feature>
<evidence type="ECO:0000256" key="4">
    <source>
        <dbReference type="ARBA" id="ARBA00023015"/>
    </source>
</evidence>
<comment type="subcellular location">
    <subcellularLocation>
        <location evidence="1">Nucleus</location>
    </subcellularLocation>
</comment>
<dbReference type="PANTHER" id="PTHR46567:SF1">
    <property type="entry name" value="MEDIATOR OF RNA POLYMERASE II TRANSCRIPTION SUBUNIT 12"/>
    <property type="match status" value="1"/>
</dbReference>
<dbReference type="InterPro" id="IPR019035">
    <property type="entry name" value="Mediator_Med12"/>
</dbReference>
<evidence type="ECO:0000256" key="7">
    <source>
        <dbReference type="ARBA" id="ARBA00032010"/>
    </source>
</evidence>
<evidence type="ECO:0000256" key="8">
    <source>
        <dbReference type="SAM" id="MobiDB-lite"/>
    </source>
</evidence>
<evidence type="ECO:0000313" key="10">
    <source>
        <dbReference type="EMBL" id="QIW99225.1"/>
    </source>
</evidence>